<dbReference type="AlphaFoldDB" id="A0A182S7K6"/>
<evidence type="ECO:0000259" key="2">
    <source>
        <dbReference type="Pfam" id="PF00135"/>
    </source>
</evidence>
<keyword evidence="1" id="KW-0325">Glycoprotein</keyword>
<dbReference type="Gene3D" id="3.40.50.1820">
    <property type="entry name" value="alpha/beta hydrolase"/>
    <property type="match status" value="1"/>
</dbReference>
<evidence type="ECO:0000313" key="3">
    <source>
        <dbReference type="EnsemblMetazoa" id="AMAM001285-PA"/>
    </source>
</evidence>
<dbReference type="VEuPathDB" id="VectorBase:AMAM001285"/>
<reference evidence="4" key="1">
    <citation type="submission" date="2013-09" db="EMBL/GenBank/DDBJ databases">
        <title>The Genome Sequence of Anopheles maculatus species B.</title>
        <authorList>
            <consortium name="The Broad Institute Genomics Platform"/>
            <person name="Neafsey D.E."/>
            <person name="Besansky N."/>
            <person name="Howell P."/>
            <person name="Walton C."/>
            <person name="Young S.K."/>
            <person name="Zeng Q."/>
            <person name="Gargeya S."/>
            <person name="Fitzgerald M."/>
            <person name="Haas B."/>
            <person name="Abouelleil A."/>
            <person name="Allen A.W."/>
            <person name="Alvarado L."/>
            <person name="Arachchi H.M."/>
            <person name="Berlin A.M."/>
            <person name="Chapman S.B."/>
            <person name="Gainer-Dewar J."/>
            <person name="Goldberg J."/>
            <person name="Griggs A."/>
            <person name="Gujja S."/>
            <person name="Hansen M."/>
            <person name="Howarth C."/>
            <person name="Imamovic A."/>
            <person name="Ireland A."/>
            <person name="Larimer J."/>
            <person name="McCowan C."/>
            <person name="Murphy C."/>
            <person name="Pearson M."/>
            <person name="Poon T.W."/>
            <person name="Priest M."/>
            <person name="Roberts A."/>
            <person name="Saif S."/>
            <person name="Shea T."/>
            <person name="Sisk P."/>
            <person name="Sykes S."/>
            <person name="Wortman J."/>
            <person name="Nusbaum C."/>
            <person name="Birren B."/>
        </authorList>
    </citation>
    <scope>NUCLEOTIDE SEQUENCE [LARGE SCALE GENOMIC DNA]</scope>
    <source>
        <strain evidence="4">maculatus3</strain>
    </source>
</reference>
<dbReference type="SUPFAM" id="SSF53474">
    <property type="entry name" value="alpha/beta-Hydrolases"/>
    <property type="match status" value="1"/>
</dbReference>
<name>A0A182S7K6_9DIPT</name>
<sequence length="172" mass="19136">MRNVDRVNVKVHQGTVCGVKEKLPNGGAFCAFRGIPYAKPPVGELRFRAPQPLDRFPYPVLDCSVERDVCFSRNMFTQELEGSEDCLHLNVYTPTVAKCDKPLPVMVFVHGGAFLFGSGNSDCYSPEYLLQEDVIVVTLNYRLGSLGFLHLPSQGIEGNAGLKDQLMVLRWV</sequence>
<feature type="domain" description="Carboxylesterase type B" evidence="2">
    <location>
        <begin position="8"/>
        <end position="172"/>
    </location>
</feature>
<dbReference type="PANTHER" id="PTHR11559">
    <property type="entry name" value="CARBOXYLESTERASE"/>
    <property type="match status" value="1"/>
</dbReference>
<organism evidence="3 4">
    <name type="scientific">Anopheles maculatus</name>
    <dbReference type="NCBI Taxonomy" id="74869"/>
    <lineage>
        <taxon>Eukaryota</taxon>
        <taxon>Metazoa</taxon>
        <taxon>Ecdysozoa</taxon>
        <taxon>Arthropoda</taxon>
        <taxon>Hexapoda</taxon>
        <taxon>Insecta</taxon>
        <taxon>Pterygota</taxon>
        <taxon>Neoptera</taxon>
        <taxon>Endopterygota</taxon>
        <taxon>Diptera</taxon>
        <taxon>Nematocera</taxon>
        <taxon>Culicoidea</taxon>
        <taxon>Culicidae</taxon>
        <taxon>Anophelinae</taxon>
        <taxon>Anopheles</taxon>
        <taxon>Anopheles maculatus group</taxon>
    </lineage>
</organism>
<dbReference type="InterPro" id="IPR002018">
    <property type="entry name" value="CarbesteraseB"/>
</dbReference>
<dbReference type="InterPro" id="IPR029058">
    <property type="entry name" value="AB_hydrolase_fold"/>
</dbReference>
<keyword evidence="4" id="KW-1185">Reference proteome</keyword>
<dbReference type="Pfam" id="PF00135">
    <property type="entry name" value="COesterase"/>
    <property type="match status" value="1"/>
</dbReference>
<dbReference type="EnsemblMetazoa" id="AMAM001285-RA">
    <property type="protein sequence ID" value="AMAM001285-PA"/>
    <property type="gene ID" value="AMAM001285"/>
</dbReference>
<protein>
    <submittedName>
        <fullName evidence="3">COesterase domain-containing protein</fullName>
    </submittedName>
</protein>
<dbReference type="InterPro" id="IPR050309">
    <property type="entry name" value="Type-B_Carboxylest/Lipase"/>
</dbReference>
<evidence type="ECO:0000256" key="1">
    <source>
        <dbReference type="ARBA" id="ARBA00023180"/>
    </source>
</evidence>
<accession>A0A182S7K6</accession>
<proteinExistence type="predicted"/>
<dbReference type="Proteomes" id="UP000075901">
    <property type="component" value="Unassembled WGS sequence"/>
</dbReference>
<evidence type="ECO:0000313" key="4">
    <source>
        <dbReference type="Proteomes" id="UP000075901"/>
    </source>
</evidence>
<reference evidence="3" key="2">
    <citation type="submission" date="2020-05" db="UniProtKB">
        <authorList>
            <consortium name="EnsemblMetazoa"/>
        </authorList>
    </citation>
    <scope>IDENTIFICATION</scope>
    <source>
        <strain evidence="3">maculatus3</strain>
    </source>
</reference>